<keyword evidence="5 9" id="KW-0630">Potassium</keyword>
<dbReference type="RefSeq" id="WP_032050804.1">
    <property type="nucleotide sequence ID" value="NZ_JEWH01000006.1"/>
</dbReference>
<feature type="transmembrane region" description="Helical" evidence="9">
    <location>
        <begin position="380"/>
        <end position="405"/>
    </location>
</feature>
<dbReference type="Pfam" id="PF03814">
    <property type="entry name" value="KdpA"/>
    <property type="match status" value="1"/>
</dbReference>
<evidence type="ECO:0000256" key="5">
    <source>
        <dbReference type="ARBA" id="ARBA00022958"/>
    </source>
</evidence>
<dbReference type="Proteomes" id="UP000020595">
    <property type="component" value="Unassembled WGS sequence"/>
</dbReference>
<evidence type="ECO:0000256" key="2">
    <source>
        <dbReference type="ARBA" id="ARBA00022475"/>
    </source>
</evidence>
<evidence type="ECO:0000256" key="7">
    <source>
        <dbReference type="ARBA" id="ARBA00023065"/>
    </source>
</evidence>
<feature type="transmembrane region" description="Helical" evidence="9">
    <location>
        <begin position="61"/>
        <end position="86"/>
    </location>
</feature>
<comment type="subcellular location">
    <subcellularLocation>
        <location evidence="9">Cell membrane</location>
        <topology evidence="9">Multi-pass membrane protein</topology>
    </subcellularLocation>
</comment>
<keyword evidence="6 9" id="KW-1133">Transmembrane helix</keyword>
<dbReference type="HAMAP" id="MF_00275">
    <property type="entry name" value="KdpA"/>
    <property type="match status" value="1"/>
</dbReference>
<comment type="caution">
    <text evidence="9">Lacks conserved residue(s) required for the propagation of feature annotation.</text>
</comment>
<dbReference type="GO" id="GO:0005886">
    <property type="term" value="C:plasma membrane"/>
    <property type="evidence" value="ECO:0007669"/>
    <property type="project" value="UniProtKB-SubCell"/>
</dbReference>
<dbReference type="NCBIfam" id="TIGR00680">
    <property type="entry name" value="kdpA"/>
    <property type="match status" value="1"/>
</dbReference>
<comment type="similarity">
    <text evidence="9">Belongs to the KdpA family.</text>
</comment>
<keyword evidence="4 9" id="KW-0812">Transmembrane</keyword>
<dbReference type="GO" id="GO:0016787">
    <property type="term" value="F:hydrolase activity"/>
    <property type="evidence" value="ECO:0007669"/>
    <property type="project" value="UniProtKB-KW"/>
</dbReference>
<dbReference type="InterPro" id="IPR004623">
    <property type="entry name" value="KdpA"/>
</dbReference>
<evidence type="ECO:0000256" key="9">
    <source>
        <dbReference type="HAMAP-Rule" id="MF_00275"/>
    </source>
</evidence>
<dbReference type="PIRSF" id="PIRSF001294">
    <property type="entry name" value="K_ATPaseA"/>
    <property type="match status" value="1"/>
</dbReference>
<name>A0A009I9G8_ACIB9</name>
<proteinExistence type="inferred from homology"/>
<keyword evidence="1 9" id="KW-0813">Transport</keyword>
<keyword evidence="7 9" id="KW-0406">Ion transport</keyword>
<feature type="transmembrane region" description="Helical" evidence="9">
    <location>
        <begin position="269"/>
        <end position="288"/>
    </location>
</feature>
<dbReference type="GO" id="GO:0008556">
    <property type="term" value="F:P-type potassium transmembrane transporter activity"/>
    <property type="evidence" value="ECO:0007669"/>
    <property type="project" value="InterPro"/>
</dbReference>
<evidence type="ECO:0000313" key="11">
    <source>
        <dbReference type="Proteomes" id="UP000020595"/>
    </source>
</evidence>
<keyword evidence="2 9" id="KW-1003">Cell membrane</keyword>
<reference evidence="10 11" key="1">
    <citation type="submission" date="2014-02" db="EMBL/GenBank/DDBJ databases">
        <title>Comparative genomics and transcriptomics to identify genetic mechanisms underlying the emergence of carbapenem resistant Acinetobacter baumannii (CRAb).</title>
        <authorList>
            <person name="Harris A.D."/>
            <person name="Johnson K.J."/>
            <person name="George J."/>
            <person name="Shefchek K."/>
            <person name="Daugherty S.C."/>
            <person name="Parankush S."/>
            <person name="Sadzewicz L."/>
            <person name="Tallon L."/>
            <person name="Sengamalay N."/>
            <person name="Hazen T.H."/>
            <person name="Rasko D.A."/>
        </authorList>
    </citation>
    <scope>NUCLEOTIDE SEQUENCE [LARGE SCALE GENOMIC DNA]</scope>
    <source>
        <strain evidence="10 11">1295743</strain>
    </source>
</reference>
<evidence type="ECO:0000256" key="1">
    <source>
        <dbReference type="ARBA" id="ARBA00022448"/>
    </source>
</evidence>
<sequence length="569" mass="61941">MLELILVLFIAIFLAWCLSKYLSKVMTNQPMVGDGLFRWIENPVYRLLGISPQQQMNWKQYSLAFVVSCIFLAIAVFAIFMTQAWLPLNPNHAPNMSWDLALHTVISFLTNTNQQHYSGQAQLSYLSQMTGIVGLQVITPMMGLALVVATLRAFFYQRPSHIAADVAEQPDQILIGNYWADVIRPTVRFLLPLCFVWSLLLNSQGVPATFQGGPEVQLIDKANTVQTQKIPLGPVAPMVAIKQLGSNGGGWYGPNSSVPLENPTPLSNLLEMIAILLIPLTVIFMVGHFTQRKKFAYFVFGSMLLMSVISGAAAVWSESMSSTASQLAVMEGKEQRFGPAASAVWAAITTQVNNGSVNMMHDSSAPLTGLVELINMLINAIWSGVGCGLQQFMIYLLLAVFIAGLMTGRTPELFGRKIEAAEIKLLAIIILIQPLVILAFTALSLSIPSISGISNPGPHGISQVFYEYVSAFANNGSGFEGLGDNTVWWNVTCSIALLLGRFPTLILPLMIATRLAAKRKAPETAGSLQVETPTFALTLITIVVLLTLLQFMPVLVLGPIADQLLLVKG</sequence>
<protein>
    <recommendedName>
        <fullName evidence="9">Potassium-transporting ATPase potassium-binding subunit</fullName>
    </recommendedName>
    <alternativeName>
        <fullName evidence="9">ATP phosphohydrolase [potassium-transporting] A chain</fullName>
    </alternativeName>
    <alternativeName>
        <fullName evidence="9">Potassium-binding and translocating subunit A</fullName>
    </alternativeName>
    <alternativeName>
        <fullName evidence="9">Potassium-translocating ATPase A chain</fullName>
    </alternativeName>
</protein>
<evidence type="ECO:0000256" key="3">
    <source>
        <dbReference type="ARBA" id="ARBA00022538"/>
    </source>
</evidence>
<keyword evidence="10" id="KW-0378">Hydrolase</keyword>
<feature type="transmembrane region" description="Helical" evidence="9">
    <location>
        <begin position="425"/>
        <end position="447"/>
    </location>
</feature>
<comment type="caution">
    <text evidence="10">The sequence shown here is derived from an EMBL/GenBank/DDBJ whole genome shotgun (WGS) entry which is preliminary data.</text>
</comment>
<dbReference type="GO" id="GO:0030955">
    <property type="term" value="F:potassium ion binding"/>
    <property type="evidence" value="ECO:0007669"/>
    <property type="project" value="UniProtKB-UniRule"/>
</dbReference>
<evidence type="ECO:0000256" key="6">
    <source>
        <dbReference type="ARBA" id="ARBA00022989"/>
    </source>
</evidence>
<feature type="transmembrane region" description="Helical" evidence="9">
    <location>
        <begin position="132"/>
        <end position="155"/>
    </location>
</feature>
<dbReference type="PATRIC" id="fig|1310613.3.peg.816"/>
<evidence type="ECO:0000313" key="10">
    <source>
        <dbReference type="EMBL" id="EXB07026.1"/>
    </source>
</evidence>
<comment type="subunit">
    <text evidence="9">The system is composed of three essential subunits: KdpA, KdpB and KdpC.</text>
</comment>
<keyword evidence="8 9" id="KW-0472">Membrane</keyword>
<dbReference type="EMBL" id="JEWH01000006">
    <property type="protein sequence ID" value="EXB07026.1"/>
    <property type="molecule type" value="Genomic_DNA"/>
</dbReference>
<accession>A0A009I9G8</accession>
<feature type="transmembrane region" description="Helical" evidence="9">
    <location>
        <begin position="295"/>
        <end position="316"/>
    </location>
</feature>
<dbReference type="PANTHER" id="PTHR30607:SF2">
    <property type="entry name" value="POTASSIUM-TRANSPORTING ATPASE POTASSIUM-BINDING SUBUNIT"/>
    <property type="match status" value="1"/>
</dbReference>
<comment type="function">
    <text evidence="9">Part of the high-affinity ATP-driven potassium transport (or Kdp) system, which catalyzes the hydrolysis of ATP coupled with the electrogenic transport of potassium into the cytoplasm. This subunit binds the extracellular potassium ions and delivers the ions to the membrane domain of KdpB through an intramembrane tunnel.</text>
</comment>
<dbReference type="AlphaFoldDB" id="A0A009I9G8"/>
<organism evidence="10 11">
    <name type="scientific">Acinetobacter baumannii (strain 1295743)</name>
    <dbReference type="NCBI Taxonomy" id="1310613"/>
    <lineage>
        <taxon>Bacteria</taxon>
        <taxon>Pseudomonadati</taxon>
        <taxon>Pseudomonadota</taxon>
        <taxon>Gammaproteobacteria</taxon>
        <taxon>Moraxellales</taxon>
        <taxon>Moraxellaceae</taxon>
        <taxon>Acinetobacter</taxon>
        <taxon>Acinetobacter calcoaceticus/baumannii complex</taxon>
    </lineage>
</organism>
<keyword evidence="3 9" id="KW-0633">Potassium transport</keyword>
<feature type="transmembrane region" description="Helical" evidence="9">
    <location>
        <begin position="487"/>
        <end position="513"/>
    </location>
</feature>
<dbReference type="PANTHER" id="PTHR30607">
    <property type="entry name" value="POTASSIUM-TRANSPORTING ATPASE A CHAIN"/>
    <property type="match status" value="1"/>
</dbReference>
<gene>
    <name evidence="9 10" type="primary">kdpA</name>
    <name evidence="10" type="ORF">J512_0856</name>
</gene>
<feature type="transmembrane region" description="Helical" evidence="9">
    <location>
        <begin position="534"/>
        <end position="561"/>
    </location>
</feature>
<evidence type="ECO:0000256" key="4">
    <source>
        <dbReference type="ARBA" id="ARBA00022692"/>
    </source>
</evidence>
<evidence type="ECO:0000256" key="8">
    <source>
        <dbReference type="ARBA" id="ARBA00023136"/>
    </source>
</evidence>